<evidence type="ECO:0000313" key="5">
    <source>
        <dbReference type="Proteomes" id="UP000070257"/>
    </source>
</evidence>
<evidence type="ECO:0000313" key="4">
    <source>
        <dbReference type="EMBL" id="KXA98450.1"/>
    </source>
</evidence>
<keyword evidence="1" id="KW-0436">Ligase</keyword>
<dbReference type="PROSITE" id="PS00455">
    <property type="entry name" value="AMP_BINDING"/>
    <property type="match status" value="1"/>
</dbReference>
<keyword evidence="5" id="KW-1185">Reference proteome</keyword>
<dbReference type="Proteomes" id="UP000070257">
    <property type="component" value="Unassembled WGS sequence"/>
</dbReference>
<dbReference type="InterPro" id="IPR000873">
    <property type="entry name" value="AMP-dep_synth/lig_dom"/>
</dbReference>
<organism evidence="4 5">
    <name type="scientific">candidate division MSBL1 archaeon SCGC-AAA259J03</name>
    <dbReference type="NCBI Taxonomy" id="1698269"/>
    <lineage>
        <taxon>Archaea</taxon>
        <taxon>Methanobacteriati</taxon>
        <taxon>Methanobacteriota</taxon>
        <taxon>candidate division MSBL1</taxon>
    </lineage>
</organism>
<dbReference type="InterPro" id="IPR020845">
    <property type="entry name" value="AMP-binding_CS"/>
</dbReference>
<proteinExistence type="predicted"/>
<dbReference type="Gene3D" id="3.40.50.12780">
    <property type="entry name" value="N-terminal domain of ligase-like"/>
    <property type="match status" value="1"/>
</dbReference>
<dbReference type="PANTHER" id="PTHR43352:SF1">
    <property type="entry name" value="ANTHRANILATE--COA LIGASE"/>
    <property type="match status" value="1"/>
</dbReference>
<sequence length="503" mass="57082">MPQRVNVTEKAIIEKPDEFDEREALTWRNGALTYQELREKVTGYANWFKEKGVKKGDFVLSRLNTQPEAYISYLALMYIGAVPAPVSVLVAPGEFQYFVDDCQPRVVLFDENNSDAIDETKTGKIELEIPIESIELDQSISKEVISPAATSREDPAYMLYSSGTTGEPKGILHGHKDWIGFSDPYKHVSTGKGDRVLHPHELSFSYTWAVGFMTPLMDGATIVVFQDRVRPEKLSSTIKECKATVFCTVPTVYRMILQADINSNIIAHNIQMCTSAGGHLSEKLMKKWKQRFGLPIYNIFGTSEDMIQTICIEEEKVGSLGKPLPHLRMNVVDEDGNPKKPGETGHLVVGQDNPVHFIEYLNKPEEWEKSHREGWFYPGDHAYKDKDGFFWYVSRSDDIIVSREYLISPKEVEDALISHPEIEEAGVIGVPDKVFGERVVAFITTESKELNTPVNEIRDWLKGEIAKYKVPKEIRLISSLPKSDTGKLQRRKLNEIYNSQKED</sequence>
<dbReference type="GO" id="GO:0044550">
    <property type="term" value="P:secondary metabolite biosynthetic process"/>
    <property type="evidence" value="ECO:0007669"/>
    <property type="project" value="TreeGrafter"/>
</dbReference>
<dbReference type="GO" id="GO:0016878">
    <property type="term" value="F:acid-thiol ligase activity"/>
    <property type="evidence" value="ECO:0007669"/>
    <property type="project" value="TreeGrafter"/>
</dbReference>
<dbReference type="InterPro" id="IPR045851">
    <property type="entry name" value="AMP-bd_C_sf"/>
</dbReference>
<dbReference type="InterPro" id="IPR042099">
    <property type="entry name" value="ANL_N_sf"/>
</dbReference>
<evidence type="ECO:0000259" key="3">
    <source>
        <dbReference type="Pfam" id="PF13193"/>
    </source>
</evidence>
<reference evidence="4 5" key="1">
    <citation type="journal article" date="2016" name="Sci. Rep.">
        <title>Metabolic traits of an uncultured archaeal lineage -MSBL1- from brine pools of the Red Sea.</title>
        <authorList>
            <person name="Mwirichia R."/>
            <person name="Alam I."/>
            <person name="Rashid M."/>
            <person name="Vinu M."/>
            <person name="Ba-Alawi W."/>
            <person name="Anthony Kamau A."/>
            <person name="Kamanda Ngugi D."/>
            <person name="Goker M."/>
            <person name="Klenk H.P."/>
            <person name="Bajic V."/>
            <person name="Stingl U."/>
        </authorList>
    </citation>
    <scope>NUCLEOTIDE SEQUENCE [LARGE SCALE GENOMIC DNA]</scope>
    <source>
        <strain evidence="4">SCGC-AAA259J03</strain>
    </source>
</reference>
<dbReference type="Gene3D" id="3.30.300.30">
    <property type="match status" value="1"/>
</dbReference>
<comment type="caution">
    <text evidence="4">The sequence shown here is derived from an EMBL/GenBank/DDBJ whole genome shotgun (WGS) entry which is preliminary data.</text>
</comment>
<gene>
    <name evidence="4" type="ORF">AKJ39_02065</name>
</gene>
<feature type="domain" description="AMP-binding enzyme C-terminal" evidence="3">
    <location>
        <begin position="411"/>
        <end position="487"/>
    </location>
</feature>
<accession>A0A656YWH0</accession>
<evidence type="ECO:0000256" key="1">
    <source>
        <dbReference type="ARBA" id="ARBA00022598"/>
    </source>
</evidence>
<dbReference type="Pfam" id="PF00501">
    <property type="entry name" value="AMP-binding"/>
    <property type="match status" value="1"/>
</dbReference>
<dbReference type="InterPro" id="IPR025110">
    <property type="entry name" value="AMP-bd_C"/>
</dbReference>
<evidence type="ECO:0008006" key="6">
    <source>
        <dbReference type="Google" id="ProtNLM"/>
    </source>
</evidence>
<dbReference type="SUPFAM" id="SSF56801">
    <property type="entry name" value="Acetyl-CoA synthetase-like"/>
    <property type="match status" value="1"/>
</dbReference>
<dbReference type="EMBL" id="LHXT01000022">
    <property type="protein sequence ID" value="KXA98450.1"/>
    <property type="molecule type" value="Genomic_DNA"/>
</dbReference>
<dbReference type="PANTHER" id="PTHR43352">
    <property type="entry name" value="ACETYL-COA SYNTHETASE"/>
    <property type="match status" value="1"/>
</dbReference>
<evidence type="ECO:0000259" key="2">
    <source>
        <dbReference type="Pfam" id="PF00501"/>
    </source>
</evidence>
<dbReference type="Pfam" id="PF13193">
    <property type="entry name" value="AMP-binding_C"/>
    <property type="match status" value="1"/>
</dbReference>
<dbReference type="AlphaFoldDB" id="A0A656YWH0"/>
<protein>
    <recommendedName>
        <fullName evidence="6">Acyl-CoA synthetase</fullName>
    </recommendedName>
</protein>
<name>A0A656YWH0_9EURY</name>
<feature type="domain" description="AMP-dependent synthetase/ligase" evidence="2">
    <location>
        <begin position="17"/>
        <end position="352"/>
    </location>
</feature>